<feature type="compositionally biased region" description="Polar residues" evidence="1">
    <location>
        <begin position="158"/>
        <end position="169"/>
    </location>
</feature>
<feature type="compositionally biased region" description="Low complexity" evidence="1">
    <location>
        <begin position="17"/>
        <end position="27"/>
    </location>
</feature>
<accession>C7J677</accession>
<feature type="region of interest" description="Disordered" evidence="1">
    <location>
        <begin position="17"/>
        <end position="58"/>
    </location>
</feature>
<evidence type="ECO:0000256" key="1">
    <source>
        <dbReference type="SAM" id="MobiDB-lite"/>
    </source>
</evidence>
<dbReference type="EMBL" id="AP008214">
    <property type="protein sequence ID" value="BAH94266.1"/>
    <property type="molecule type" value="Genomic_DNA"/>
</dbReference>
<name>C7J677_ORYSJ</name>
<feature type="compositionally biased region" description="Polar residues" evidence="1">
    <location>
        <begin position="192"/>
        <end position="202"/>
    </location>
</feature>
<reference evidence="4" key="2">
    <citation type="journal article" date="2008" name="Nucleic Acids Res.">
        <title>The rice annotation project database (RAP-DB): 2008 update.</title>
        <authorList>
            <consortium name="The rice annotation project (RAP)"/>
        </authorList>
    </citation>
    <scope>GENOME REANNOTATION</scope>
    <source>
        <strain evidence="4">cv. Nipponbare</strain>
    </source>
</reference>
<reference evidence="3 4" key="1">
    <citation type="journal article" date="2005" name="Nature">
        <title>The map-based sequence of the rice genome.</title>
        <authorList>
            <consortium name="International rice genome sequencing project (IRGSP)"/>
            <person name="Matsumoto T."/>
            <person name="Wu J."/>
            <person name="Kanamori H."/>
            <person name="Katayose Y."/>
            <person name="Fujisawa M."/>
            <person name="Namiki N."/>
            <person name="Mizuno H."/>
            <person name="Yamamoto K."/>
            <person name="Antonio B.A."/>
            <person name="Baba T."/>
            <person name="Sakata K."/>
            <person name="Nagamura Y."/>
            <person name="Aoki H."/>
            <person name="Arikawa K."/>
            <person name="Arita K."/>
            <person name="Bito T."/>
            <person name="Chiden Y."/>
            <person name="Fujitsuka N."/>
            <person name="Fukunaka R."/>
            <person name="Hamada M."/>
            <person name="Harada C."/>
            <person name="Hayashi A."/>
            <person name="Hijishita S."/>
            <person name="Honda M."/>
            <person name="Hosokawa S."/>
            <person name="Ichikawa Y."/>
            <person name="Idonuma A."/>
            <person name="Iijima M."/>
            <person name="Ikeda M."/>
            <person name="Ikeno M."/>
            <person name="Ito K."/>
            <person name="Ito S."/>
            <person name="Ito T."/>
            <person name="Ito Y."/>
            <person name="Ito Y."/>
            <person name="Iwabuchi A."/>
            <person name="Kamiya K."/>
            <person name="Karasawa W."/>
            <person name="Kurita K."/>
            <person name="Katagiri S."/>
            <person name="Kikuta A."/>
            <person name="Kobayashi H."/>
            <person name="Kobayashi N."/>
            <person name="Machita K."/>
            <person name="Maehara T."/>
            <person name="Masukawa M."/>
            <person name="Mizubayashi T."/>
            <person name="Mukai Y."/>
            <person name="Nagasaki H."/>
            <person name="Nagata Y."/>
            <person name="Naito S."/>
            <person name="Nakashima M."/>
            <person name="Nakama Y."/>
            <person name="Nakamichi Y."/>
            <person name="Nakamura M."/>
            <person name="Meguro A."/>
            <person name="Negishi M."/>
            <person name="Ohta I."/>
            <person name="Ohta T."/>
            <person name="Okamoto M."/>
            <person name="Ono N."/>
            <person name="Saji S."/>
            <person name="Sakaguchi M."/>
            <person name="Sakai K."/>
            <person name="Shibata M."/>
            <person name="Shimokawa T."/>
            <person name="Song J."/>
            <person name="Takazaki Y."/>
            <person name="Terasawa K."/>
            <person name="Tsugane M."/>
            <person name="Tsuji K."/>
            <person name="Ueda S."/>
            <person name="Waki K."/>
            <person name="Yamagata H."/>
            <person name="Yamamoto M."/>
            <person name="Yamamoto S."/>
            <person name="Yamane H."/>
            <person name="Yoshiki S."/>
            <person name="Yoshihara R."/>
            <person name="Yukawa K."/>
            <person name="Zhong H."/>
            <person name="Yano M."/>
            <person name="Yuan Q."/>
            <person name="Ouyang S."/>
            <person name="Liu J."/>
            <person name="Jones K.M."/>
            <person name="Gansberger K."/>
            <person name="Moffat K."/>
            <person name="Hill J."/>
            <person name="Bera J."/>
            <person name="Fadrosh D."/>
            <person name="Jin S."/>
            <person name="Johri S."/>
            <person name="Kim M."/>
            <person name="Overton L."/>
            <person name="Reardon M."/>
            <person name="Tsitrin T."/>
            <person name="Vuong H."/>
            <person name="Weaver B."/>
            <person name="Ciecko A."/>
            <person name="Tallon L."/>
            <person name="Jackson J."/>
            <person name="Pai G."/>
            <person name="Aken S.V."/>
            <person name="Utterback T."/>
            <person name="Reidmuller S."/>
            <person name="Feldblyum T."/>
            <person name="Hsiao J."/>
            <person name="Zismann V."/>
            <person name="Iobst S."/>
            <person name="de Vazeille A.R."/>
            <person name="Buell C.R."/>
            <person name="Ying K."/>
            <person name="Li Y."/>
            <person name="Lu T."/>
            <person name="Huang Y."/>
            <person name="Zhao Q."/>
            <person name="Feng Q."/>
            <person name="Zhang L."/>
            <person name="Zhu J."/>
            <person name="Weng Q."/>
            <person name="Mu J."/>
            <person name="Lu Y."/>
            <person name="Fan D."/>
            <person name="Liu Y."/>
            <person name="Guan J."/>
            <person name="Zhang Y."/>
            <person name="Yu S."/>
            <person name="Liu X."/>
            <person name="Zhang Y."/>
            <person name="Hong G."/>
            <person name="Han B."/>
            <person name="Choisne N."/>
            <person name="Demange N."/>
            <person name="Orjeda G."/>
            <person name="Samain S."/>
            <person name="Cattolico L."/>
            <person name="Pelletier E."/>
            <person name="Couloux A."/>
            <person name="Segurens B."/>
            <person name="Wincker P."/>
            <person name="D'Hont A."/>
            <person name="Scarpelli C."/>
            <person name="Weissenbach J."/>
            <person name="Salanoubat M."/>
            <person name="Quetier F."/>
            <person name="Yu Y."/>
            <person name="Kim H.R."/>
            <person name="Rambo T."/>
            <person name="Currie J."/>
            <person name="Collura K."/>
            <person name="Luo M."/>
            <person name="Yang T."/>
            <person name="Ammiraju J.S.S."/>
            <person name="Engler F."/>
            <person name="Soderlund C."/>
            <person name="Wing R.A."/>
            <person name="Palmer L.E."/>
            <person name="de la Bastide M."/>
            <person name="Spiegel L."/>
            <person name="Nascimento L."/>
            <person name="Zutavern T."/>
            <person name="O'Shaughnessy A."/>
            <person name="Dike S."/>
            <person name="Dedhia N."/>
            <person name="Preston R."/>
            <person name="Balija V."/>
            <person name="McCombie W.R."/>
            <person name="Chow T."/>
            <person name="Chen H."/>
            <person name="Chung M."/>
            <person name="Chen C."/>
            <person name="Shaw J."/>
            <person name="Wu H."/>
            <person name="Hsiao K."/>
            <person name="Chao Y."/>
            <person name="Chu M."/>
            <person name="Cheng C."/>
            <person name="Hour A."/>
            <person name="Lee P."/>
            <person name="Lin S."/>
            <person name="Lin Y."/>
            <person name="Liou J."/>
            <person name="Liu S."/>
            <person name="Hsing Y."/>
            <person name="Raghuvanshi S."/>
            <person name="Mohanty A."/>
            <person name="Bharti A.K."/>
            <person name="Gaur A."/>
            <person name="Gupta V."/>
            <person name="Kumar D."/>
            <person name="Ravi V."/>
            <person name="Vij S."/>
            <person name="Kapur A."/>
            <person name="Khurana P."/>
            <person name="Khurana P."/>
            <person name="Khurana J.P."/>
            <person name="Tyagi A.K."/>
            <person name="Gaikwad K."/>
            <person name="Singh A."/>
            <person name="Dalal V."/>
            <person name="Srivastava S."/>
            <person name="Dixit A."/>
            <person name="Pal A.K."/>
            <person name="Ghazi I.A."/>
            <person name="Yadav M."/>
            <person name="Pandit A."/>
            <person name="Bhargava A."/>
            <person name="Sureshbabu K."/>
            <person name="Batra K."/>
            <person name="Sharma T.R."/>
            <person name="Mohapatra T."/>
            <person name="Singh N.K."/>
            <person name="Messing J."/>
            <person name="Nelson A.B."/>
            <person name="Fuks G."/>
            <person name="Kavchok S."/>
            <person name="Keizer G."/>
            <person name="Linton E."/>
            <person name="Llaca V."/>
            <person name="Song R."/>
            <person name="Tanyolac B."/>
            <person name="Young S."/>
            <person name="Ho-Il K."/>
            <person name="Hahn J.H."/>
            <person name="Sangsakoo G."/>
            <person name="Vanavichit A."/>
            <person name="de Mattos Luiz.A.T."/>
            <person name="Zimmer P.D."/>
            <person name="Malone G."/>
            <person name="Dellagostin O."/>
            <person name="de Oliveira A.C."/>
            <person name="Bevan M."/>
            <person name="Bancroft I."/>
            <person name="Minx P."/>
            <person name="Cordum H."/>
            <person name="Wilson R."/>
            <person name="Cheng Z."/>
            <person name="Jin W."/>
            <person name="Jiang J."/>
            <person name="Leong S.A."/>
            <person name="Iwama H."/>
            <person name="Gojobori T."/>
            <person name="Itoh T."/>
            <person name="Niimura Y."/>
            <person name="Fujii Y."/>
            <person name="Habara T."/>
            <person name="Sakai H."/>
            <person name="Sato Y."/>
            <person name="Wilson G."/>
            <person name="Kumar K."/>
            <person name="McCouch S."/>
            <person name="Juretic N."/>
            <person name="Hoen D."/>
            <person name="Wright S."/>
            <person name="Bruskiewich R."/>
            <person name="Bureau T."/>
            <person name="Miyao A."/>
            <person name="Hirochika H."/>
            <person name="Nishikawa T."/>
            <person name="Kadowaki K."/>
            <person name="Sugiura M."/>
            <person name="Burr B."/>
            <person name="Sasaki T."/>
        </authorList>
    </citation>
    <scope>NUCLEOTIDE SEQUENCE [LARGE SCALE GENOMIC DNA]</scope>
    <source>
        <strain evidence="4">cv. Nipponbare</strain>
    </source>
</reference>
<feature type="region of interest" description="Disordered" evidence="1">
    <location>
        <begin position="158"/>
        <end position="202"/>
    </location>
</feature>
<sequence length="263" mass="28058">MAAVAATTTMVMVAATTTTPTAAATKTTSDRPHRRRHQLLRPHTSDPPASSSNAHPTAAAGSGLHGVLVIFKVIYWLRFWAKLQKCEEDGELMKDPSSYGECGKVVVNCPPEDPAPVSSSDNRRRILRALSSGSYATKIKNTRATIVAFTGATSRSCKAMSHDSSGSTKQHVESSAGKRKWQKESVEKPSATHMNSSSNQMNLKETTPASFHFSDEFLTSEVGGVVAARRGVVRRRVVMLLAVLARAQLGPSSAADSGRGGHG</sequence>
<proteinExistence type="predicted"/>
<protein>
    <submittedName>
        <fullName evidence="3">Os08g0364700 protein</fullName>
    </submittedName>
</protein>
<keyword evidence="2" id="KW-0732">Signal</keyword>
<organism evidence="3 4">
    <name type="scientific">Oryza sativa subsp. japonica</name>
    <name type="common">Rice</name>
    <dbReference type="NCBI Taxonomy" id="39947"/>
    <lineage>
        <taxon>Eukaryota</taxon>
        <taxon>Viridiplantae</taxon>
        <taxon>Streptophyta</taxon>
        <taxon>Embryophyta</taxon>
        <taxon>Tracheophyta</taxon>
        <taxon>Spermatophyta</taxon>
        <taxon>Magnoliopsida</taxon>
        <taxon>Liliopsida</taxon>
        <taxon>Poales</taxon>
        <taxon>Poaceae</taxon>
        <taxon>BOP clade</taxon>
        <taxon>Oryzoideae</taxon>
        <taxon>Oryzeae</taxon>
        <taxon>Oryzinae</taxon>
        <taxon>Oryza</taxon>
        <taxon>Oryza sativa</taxon>
    </lineage>
</organism>
<dbReference type="KEGG" id="dosa:Os08g0364700"/>
<evidence type="ECO:0000313" key="3">
    <source>
        <dbReference type="EMBL" id="BAH94266.1"/>
    </source>
</evidence>
<evidence type="ECO:0000313" key="4">
    <source>
        <dbReference type="Proteomes" id="UP000000763"/>
    </source>
</evidence>
<dbReference type="Proteomes" id="UP000000763">
    <property type="component" value="Chromosome 8"/>
</dbReference>
<dbReference type="AlphaFoldDB" id="C7J677"/>
<gene>
    <name evidence="3" type="ordered locus">Os08g0364700</name>
</gene>
<feature type="signal peptide" evidence="2">
    <location>
        <begin position="1"/>
        <end position="24"/>
    </location>
</feature>
<evidence type="ECO:0000256" key="2">
    <source>
        <dbReference type="SAM" id="SignalP"/>
    </source>
</evidence>
<feature type="chain" id="PRO_5002978783" evidence="2">
    <location>
        <begin position="25"/>
        <end position="263"/>
    </location>
</feature>